<dbReference type="InterPro" id="IPR018490">
    <property type="entry name" value="cNMP-bd_dom_sf"/>
</dbReference>
<keyword evidence="2" id="KW-0285">Flavoprotein</keyword>
<evidence type="ECO:0000256" key="1">
    <source>
        <dbReference type="ARBA" id="ARBA00004496"/>
    </source>
</evidence>
<dbReference type="Gene3D" id="3.50.50.60">
    <property type="entry name" value="FAD/NAD(P)-binding domain"/>
    <property type="match status" value="2"/>
</dbReference>
<dbReference type="PRINTS" id="PR00469">
    <property type="entry name" value="PNDRDTASEII"/>
</dbReference>
<dbReference type="SUPFAM" id="SSF51206">
    <property type="entry name" value="cAMP-binding domain-like"/>
    <property type="match status" value="1"/>
</dbReference>
<protein>
    <submittedName>
        <fullName evidence="5">FAD-dependent oxidoreductase</fullName>
    </submittedName>
</protein>
<dbReference type="Pfam" id="PF00027">
    <property type="entry name" value="cNMP_binding"/>
    <property type="match status" value="1"/>
</dbReference>
<comment type="caution">
    <text evidence="5">The sequence shown here is derived from an EMBL/GenBank/DDBJ whole genome shotgun (WGS) entry which is preliminary data.</text>
</comment>
<accession>A0A8J7VU54</accession>
<dbReference type="InterPro" id="IPR050097">
    <property type="entry name" value="Ferredoxin-NADP_redctase_2"/>
</dbReference>
<dbReference type="PRINTS" id="PR00368">
    <property type="entry name" value="FADPNR"/>
</dbReference>
<keyword evidence="7" id="KW-1185">Reference proteome</keyword>
<evidence type="ECO:0000256" key="3">
    <source>
        <dbReference type="ARBA" id="ARBA00023002"/>
    </source>
</evidence>
<dbReference type="PROSITE" id="PS50042">
    <property type="entry name" value="CNMP_BINDING_3"/>
    <property type="match status" value="1"/>
</dbReference>
<feature type="domain" description="Cyclic nucleotide-binding" evidence="4">
    <location>
        <begin position="31"/>
        <end position="134"/>
    </location>
</feature>
<comment type="subcellular location">
    <subcellularLocation>
        <location evidence="1">Cytoplasm</location>
    </subcellularLocation>
</comment>
<dbReference type="InterPro" id="IPR014710">
    <property type="entry name" value="RmlC-like_jellyroll"/>
</dbReference>
<evidence type="ECO:0000313" key="5">
    <source>
        <dbReference type="EMBL" id="MBR0561929.1"/>
    </source>
</evidence>
<dbReference type="InterPro" id="IPR000595">
    <property type="entry name" value="cNMP-bd_dom"/>
</dbReference>
<dbReference type="RefSeq" id="WP_211925893.1">
    <property type="nucleotide sequence ID" value="NZ_JAGQFT020000001.1"/>
</dbReference>
<evidence type="ECO:0000259" key="4">
    <source>
        <dbReference type="PROSITE" id="PS50042"/>
    </source>
</evidence>
<evidence type="ECO:0000313" key="7">
    <source>
        <dbReference type="Proteomes" id="UP000675747"/>
    </source>
</evidence>
<dbReference type="PANTHER" id="PTHR48105">
    <property type="entry name" value="THIOREDOXIN REDUCTASE 1-RELATED-RELATED"/>
    <property type="match status" value="1"/>
</dbReference>
<dbReference type="SUPFAM" id="SSF51905">
    <property type="entry name" value="FAD/NAD(P)-binding domain"/>
    <property type="match status" value="1"/>
</dbReference>
<reference evidence="5" key="2">
    <citation type="submission" date="2021-04" db="EMBL/GenBank/DDBJ databases">
        <authorList>
            <person name="Karlyshev A.V."/>
        </authorList>
    </citation>
    <scope>NUCLEOTIDE SEQUENCE</scope>
    <source>
        <strain evidence="5">LMG 29479</strain>
    </source>
</reference>
<dbReference type="EMBL" id="JAGQFT020000001">
    <property type="protein sequence ID" value="MBS7455741.1"/>
    <property type="molecule type" value="Genomic_DNA"/>
</dbReference>
<dbReference type="Proteomes" id="UP000675747">
    <property type="component" value="Unassembled WGS sequence"/>
</dbReference>
<dbReference type="GO" id="GO:0005737">
    <property type="term" value="C:cytoplasm"/>
    <property type="evidence" value="ECO:0007669"/>
    <property type="project" value="UniProtKB-SubCell"/>
</dbReference>
<evidence type="ECO:0000313" key="6">
    <source>
        <dbReference type="EMBL" id="MBS7455741.1"/>
    </source>
</evidence>
<evidence type="ECO:0000256" key="2">
    <source>
        <dbReference type="ARBA" id="ARBA00022630"/>
    </source>
</evidence>
<reference evidence="6 7" key="1">
    <citation type="journal article" date="2021" name="Microbiol. Resour. Announc.">
        <title>Draft Genome Sequence of Coralloluteibacterium stylophorae LMG 29479T.</title>
        <authorList>
            <person name="Karlyshev A.V."/>
            <person name="Kudryashova E.B."/>
            <person name="Ariskina E.V."/>
            <person name="Conroy A.P."/>
            <person name="Abidueva E.Y."/>
        </authorList>
    </citation>
    <scope>NUCLEOTIDE SEQUENCE [LARGE SCALE GENOMIC DNA]</scope>
    <source>
        <strain evidence="6 7">LMG 29479</strain>
    </source>
</reference>
<proteinExistence type="predicted"/>
<name>A0A8J7VU54_9GAMM</name>
<dbReference type="GO" id="GO:0016491">
    <property type="term" value="F:oxidoreductase activity"/>
    <property type="evidence" value="ECO:0007669"/>
    <property type="project" value="UniProtKB-KW"/>
</dbReference>
<dbReference type="AlphaFoldDB" id="A0A8J7VU54"/>
<keyword evidence="3" id="KW-0560">Oxidoreductase</keyword>
<sequence length="567" mass="59269">MSLVDTRRHQMFPQLDCTQVGTARRFASDAPRRFAPGEMLFDVGEQHAPVWLVLEGAIAVVRRDGLGREKPVVVHHAGQFTGEVSQLAGRASLAAGRAGPHGCTALPFDAAHLRALMVGSAEIGEVVMRALILRRVGLIEGDAAGSVLVGRPGEAALTRLQGFLTRNGYPNTVVDAEGDAEGRALVERLGILPEDLPLMVCPDGTVLKRPSDGEAAQCLGMTPELDPDRRYDVAVVGAGPAGLATAVYAASEGLSVLVLDQRAIGGQAGASSRIENYLGFPTGISGMALAGRAYNQALKFGAELAIPVDIARLDCTAAHPADRRLRLEYGAGRSVQARTVVIASGARYRRPRIENLALFEGAGVSYWASPVEARLCEGEEVALVGGGNSAGQAVVFLAPKVRRLHLVVRGPGLEASMSRYLIERIAALPNVELHVRTEIVALEGDAAAGLQAATFRDRDTGETHACPLHHVFLFVGADPNTGWLAGCVALDEAGFVVTGRPCGRGLPTLPLQTDRAGVFAIGDVRAGSTKRVAAAVGEGAAVVAQIHQYLAATAAAAPLPAQPMTAP</sequence>
<dbReference type="InterPro" id="IPR036188">
    <property type="entry name" value="FAD/NAD-bd_sf"/>
</dbReference>
<organism evidence="5">
    <name type="scientific">Coralloluteibacterium stylophorae</name>
    <dbReference type="NCBI Taxonomy" id="1776034"/>
    <lineage>
        <taxon>Bacteria</taxon>
        <taxon>Pseudomonadati</taxon>
        <taxon>Pseudomonadota</taxon>
        <taxon>Gammaproteobacteria</taxon>
        <taxon>Lysobacterales</taxon>
        <taxon>Lysobacteraceae</taxon>
        <taxon>Coralloluteibacterium</taxon>
    </lineage>
</organism>
<dbReference type="Pfam" id="PF07992">
    <property type="entry name" value="Pyr_redox_2"/>
    <property type="match status" value="1"/>
</dbReference>
<dbReference type="CDD" id="cd00038">
    <property type="entry name" value="CAP_ED"/>
    <property type="match status" value="1"/>
</dbReference>
<dbReference type="InterPro" id="IPR023753">
    <property type="entry name" value="FAD/NAD-binding_dom"/>
</dbReference>
<dbReference type="Gene3D" id="2.60.120.10">
    <property type="entry name" value="Jelly Rolls"/>
    <property type="match status" value="1"/>
</dbReference>
<gene>
    <name evidence="6" type="ORF">KB893_001140</name>
    <name evidence="5" type="ORF">KB893_05300</name>
</gene>
<dbReference type="EMBL" id="JAGQFT010000027">
    <property type="protein sequence ID" value="MBR0561929.1"/>
    <property type="molecule type" value="Genomic_DNA"/>
</dbReference>